<dbReference type="EnsemblFungi" id="EJT79877">
    <property type="protein sequence ID" value="EJT79877"/>
    <property type="gene ID" value="GGTG_04960"/>
</dbReference>
<protein>
    <submittedName>
        <fullName evidence="2 3">Uncharacterized protein</fullName>
    </submittedName>
</protein>
<feature type="region of interest" description="Disordered" evidence="1">
    <location>
        <begin position="24"/>
        <end position="138"/>
    </location>
</feature>
<reference evidence="2" key="2">
    <citation type="submission" date="2010-07" db="EMBL/GenBank/DDBJ databases">
        <authorList>
            <consortium name="The Broad Institute Genome Sequencing Platform"/>
            <consortium name="Broad Institute Genome Sequencing Center for Infectious Disease"/>
            <person name="Ma L.-J."/>
            <person name="Dead R."/>
            <person name="Young S."/>
            <person name="Zeng Q."/>
            <person name="Koehrsen M."/>
            <person name="Alvarado L."/>
            <person name="Berlin A."/>
            <person name="Chapman S.B."/>
            <person name="Chen Z."/>
            <person name="Freedman E."/>
            <person name="Gellesch M."/>
            <person name="Goldberg J."/>
            <person name="Griggs A."/>
            <person name="Gujja S."/>
            <person name="Heilman E.R."/>
            <person name="Heiman D."/>
            <person name="Hepburn T."/>
            <person name="Howarth C."/>
            <person name="Jen D."/>
            <person name="Larson L."/>
            <person name="Mehta T."/>
            <person name="Neiman D."/>
            <person name="Pearson M."/>
            <person name="Roberts A."/>
            <person name="Saif S."/>
            <person name="Shea T."/>
            <person name="Shenoy N."/>
            <person name="Sisk P."/>
            <person name="Stolte C."/>
            <person name="Sykes S."/>
            <person name="Walk T."/>
            <person name="White J."/>
            <person name="Yandava C."/>
            <person name="Haas B."/>
            <person name="Nusbaum C."/>
            <person name="Birren B."/>
        </authorList>
    </citation>
    <scope>NUCLEOTIDE SEQUENCE</scope>
    <source>
        <strain evidence="2">R3-111a-1</strain>
    </source>
</reference>
<evidence type="ECO:0000313" key="2">
    <source>
        <dbReference type="EMBL" id="EJT79877.1"/>
    </source>
</evidence>
<dbReference type="AlphaFoldDB" id="J3NUK4"/>
<dbReference type="Proteomes" id="UP000006039">
    <property type="component" value="Unassembled WGS sequence"/>
</dbReference>
<gene>
    <name evidence="3" type="primary">20345418</name>
    <name evidence="2" type="ORF">GGTG_04960</name>
</gene>
<sequence length="487" mass="51781">MPSPPGSDRLTWLPLREVIQASKPLAARSKAGRHQVSFPRAAADTKQRLGNRVAVPDCADLTGQAGVKPPPTPASRSDCPTHRDRGPARARERGVPDSARRGEGGRQQKHAARSTQRNAVRANQGQKDLAQAPGGLPALLHRGTQPAWWVGVPTHACTSPSLGPPSVIDFPSTRPGTAWAALWTGGDTTRTGHLPAPPGRSPSRLAPTRIRSRVRAPAPWRALLDPTLFPFLKGAATVFIAQDFHNRGTGSANCLVSSKGKGEGAGSISPLARAPCADDPPLSRVPILTLEGFLLVFVTFLVDPPVCCFFSSCPPCMRDVSYRGPEIGKPSAFFFLGLFSLSLLATPLAAWCKDVTPARYGPQRRALLPEACHPHLPRALLLVGRIQVSQAGRQQAVGLAVRLAGHGRQERGSVAAVPDRPRREATGRPASISLFLSADSVSRRQVRLLRTPSRSLMGPAGWAEMESISTGLQAAPLAGQGAQPVRD</sequence>
<proteinExistence type="predicted"/>
<accession>J3NUK4</accession>
<feature type="compositionally biased region" description="Low complexity" evidence="1">
    <location>
        <begin position="129"/>
        <end position="138"/>
    </location>
</feature>
<reference evidence="4" key="1">
    <citation type="submission" date="2010-07" db="EMBL/GenBank/DDBJ databases">
        <title>The genome sequence of Gaeumannomyces graminis var. tritici strain R3-111a-1.</title>
        <authorList>
            <consortium name="The Broad Institute Genome Sequencing Platform"/>
            <person name="Ma L.-J."/>
            <person name="Dead R."/>
            <person name="Young S."/>
            <person name="Zeng Q."/>
            <person name="Koehrsen M."/>
            <person name="Alvarado L."/>
            <person name="Berlin A."/>
            <person name="Chapman S.B."/>
            <person name="Chen Z."/>
            <person name="Freedman E."/>
            <person name="Gellesch M."/>
            <person name="Goldberg J."/>
            <person name="Griggs A."/>
            <person name="Gujja S."/>
            <person name="Heilman E.R."/>
            <person name="Heiman D."/>
            <person name="Hepburn T."/>
            <person name="Howarth C."/>
            <person name="Jen D."/>
            <person name="Larson L."/>
            <person name="Mehta T."/>
            <person name="Neiman D."/>
            <person name="Pearson M."/>
            <person name="Roberts A."/>
            <person name="Saif S."/>
            <person name="Shea T."/>
            <person name="Shenoy N."/>
            <person name="Sisk P."/>
            <person name="Stolte C."/>
            <person name="Sykes S."/>
            <person name="Walk T."/>
            <person name="White J."/>
            <person name="Yandava C."/>
            <person name="Haas B."/>
            <person name="Nusbaum C."/>
            <person name="Birren B."/>
        </authorList>
    </citation>
    <scope>NUCLEOTIDE SEQUENCE [LARGE SCALE GENOMIC DNA]</scope>
    <source>
        <strain evidence="4">R3-111a-1</strain>
    </source>
</reference>
<dbReference type="EMBL" id="GL385396">
    <property type="protein sequence ID" value="EJT79877.1"/>
    <property type="molecule type" value="Genomic_DNA"/>
</dbReference>
<keyword evidence="4" id="KW-1185">Reference proteome</keyword>
<organism evidence="2">
    <name type="scientific">Gaeumannomyces tritici (strain R3-111a-1)</name>
    <name type="common">Wheat and barley take-all root rot fungus</name>
    <name type="synonym">Gaeumannomyces graminis var. tritici</name>
    <dbReference type="NCBI Taxonomy" id="644352"/>
    <lineage>
        <taxon>Eukaryota</taxon>
        <taxon>Fungi</taxon>
        <taxon>Dikarya</taxon>
        <taxon>Ascomycota</taxon>
        <taxon>Pezizomycotina</taxon>
        <taxon>Sordariomycetes</taxon>
        <taxon>Sordariomycetidae</taxon>
        <taxon>Magnaporthales</taxon>
        <taxon>Magnaporthaceae</taxon>
        <taxon>Gaeumannomyces</taxon>
    </lineage>
</organism>
<name>J3NUK4_GAET3</name>
<feature type="compositionally biased region" description="Basic and acidic residues" evidence="1">
    <location>
        <begin position="79"/>
        <end position="106"/>
    </location>
</feature>
<dbReference type="GeneID" id="20345418"/>
<dbReference type="VEuPathDB" id="FungiDB:GGTG_04960"/>
<reference evidence="3" key="5">
    <citation type="submission" date="2018-04" db="UniProtKB">
        <authorList>
            <consortium name="EnsemblFungi"/>
        </authorList>
    </citation>
    <scope>IDENTIFICATION</scope>
    <source>
        <strain evidence="3">R3-111a-1</strain>
    </source>
</reference>
<feature type="compositionally biased region" description="Polar residues" evidence="1">
    <location>
        <begin position="113"/>
        <end position="126"/>
    </location>
</feature>
<dbReference type="HOGENOM" id="CLU_560250_0_0_1"/>
<evidence type="ECO:0000313" key="3">
    <source>
        <dbReference type="EnsemblFungi" id="EJT79877"/>
    </source>
</evidence>
<evidence type="ECO:0000313" key="4">
    <source>
        <dbReference type="Proteomes" id="UP000006039"/>
    </source>
</evidence>
<reference evidence="3" key="4">
    <citation type="journal article" date="2015" name="G3 (Bethesda)">
        <title>Genome sequences of three phytopathogenic species of the Magnaporthaceae family of fungi.</title>
        <authorList>
            <person name="Okagaki L.H."/>
            <person name="Nunes C.C."/>
            <person name="Sailsbery J."/>
            <person name="Clay B."/>
            <person name="Brown D."/>
            <person name="John T."/>
            <person name="Oh Y."/>
            <person name="Young N."/>
            <person name="Fitzgerald M."/>
            <person name="Haas B.J."/>
            <person name="Zeng Q."/>
            <person name="Young S."/>
            <person name="Adiconis X."/>
            <person name="Fan L."/>
            <person name="Levin J.Z."/>
            <person name="Mitchell T.K."/>
            <person name="Okubara P.A."/>
            <person name="Farman M.L."/>
            <person name="Kohn L.M."/>
            <person name="Birren B."/>
            <person name="Ma L.-J."/>
            <person name="Dean R.A."/>
        </authorList>
    </citation>
    <scope>NUCLEOTIDE SEQUENCE</scope>
    <source>
        <strain evidence="3">R3-111a-1</strain>
    </source>
</reference>
<evidence type="ECO:0000256" key="1">
    <source>
        <dbReference type="SAM" id="MobiDB-lite"/>
    </source>
</evidence>
<reference evidence="2" key="3">
    <citation type="submission" date="2010-09" db="EMBL/GenBank/DDBJ databases">
        <title>Annotation of Gaeumannomyces graminis var. tritici R3-111a-1.</title>
        <authorList>
            <consortium name="The Broad Institute Genome Sequencing Platform"/>
            <person name="Ma L.-J."/>
            <person name="Dead R."/>
            <person name="Young S.K."/>
            <person name="Zeng Q."/>
            <person name="Gargeya S."/>
            <person name="Fitzgerald M."/>
            <person name="Haas B."/>
            <person name="Abouelleil A."/>
            <person name="Alvarado L."/>
            <person name="Arachchi H.M."/>
            <person name="Berlin A."/>
            <person name="Brown A."/>
            <person name="Chapman S.B."/>
            <person name="Chen Z."/>
            <person name="Dunbar C."/>
            <person name="Freedman E."/>
            <person name="Gearin G."/>
            <person name="Gellesch M."/>
            <person name="Goldberg J."/>
            <person name="Griggs A."/>
            <person name="Gujja S."/>
            <person name="Heiman D."/>
            <person name="Howarth C."/>
            <person name="Larson L."/>
            <person name="Lui A."/>
            <person name="MacDonald P.J.P."/>
            <person name="Mehta T."/>
            <person name="Montmayeur A."/>
            <person name="Murphy C."/>
            <person name="Neiman D."/>
            <person name="Pearson M."/>
            <person name="Priest M."/>
            <person name="Roberts A."/>
            <person name="Saif S."/>
            <person name="Shea T."/>
            <person name="Shenoy N."/>
            <person name="Sisk P."/>
            <person name="Stolte C."/>
            <person name="Sykes S."/>
            <person name="Yandava C."/>
            <person name="Wortman J."/>
            <person name="Nusbaum C."/>
            <person name="Birren B."/>
        </authorList>
    </citation>
    <scope>NUCLEOTIDE SEQUENCE</scope>
    <source>
        <strain evidence="2">R3-111a-1</strain>
    </source>
</reference>
<dbReference type="RefSeq" id="XP_009221022.1">
    <property type="nucleotide sequence ID" value="XM_009222758.1"/>
</dbReference>